<dbReference type="InParanoid" id="A0A3Q1FFX1"/>
<proteinExistence type="predicted"/>
<reference evidence="1" key="1">
    <citation type="submission" date="2025-08" db="UniProtKB">
        <authorList>
            <consortium name="Ensembl"/>
        </authorList>
    </citation>
    <scope>IDENTIFICATION</scope>
</reference>
<sequence length="57" mass="6508">NLFSGTLEKTNRHCDVLDLSEMPVIKQSSGKLETKSISSNFRYSHLMLAVTRLVQQR</sequence>
<protein>
    <submittedName>
        <fullName evidence="1">Uncharacterized protein</fullName>
    </submittedName>
</protein>
<dbReference type="Proteomes" id="UP000257200">
    <property type="component" value="Unplaced"/>
</dbReference>
<dbReference type="AlphaFoldDB" id="A0A3Q1FFX1"/>
<accession>A0A3Q1FFX1</accession>
<evidence type="ECO:0000313" key="1">
    <source>
        <dbReference type="Ensembl" id="ENSAPOP00000016786.1"/>
    </source>
</evidence>
<name>A0A3Q1FFX1_9TELE</name>
<reference evidence="1" key="2">
    <citation type="submission" date="2025-09" db="UniProtKB">
        <authorList>
            <consortium name="Ensembl"/>
        </authorList>
    </citation>
    <scope>IDENTIFICATION</scope>
</reference>
<organism evidence="1 2">
    <name type="scientific">Acanthochromis polyacanthus</name>
    <name type="common">spiny chromis</name>
    <dbReference type="NCBI Taxonomy" id="80966"/>
    <lineage>
        <taxon>Eukaryota</taxon>
        <taxon>Metazoa</taxon>
        <taxon>Chordata</taxon>
        <taxon>Craniata</taxon>
        <taxon>Vertebrata</taxon>
        <taxon>Euteleostomi</taxon>
        <taxon>Actinopterygii</taxon>
        <taxon>Neopterygii</taxon>
        <taxon>Teleostei</taxon>
        <taxon>Neoteleostei</taxon>
        <taxon>Acanthomorphata</taxon>
        <taxon>Ovalentaria</taxon>
        <taxon>Pomacentridae</taxon>
        <taxon>Acanthochromis</taxon>
    </lineage>
</organism>
<keyword evidence="2" id="KW-1185">Reference proteome</keyword>
<evidence type="ECO:0000313" key="2">
    <source>
        <dbReference type="Proteomes" id="UP000257200"/>
    </source>
</evidence>
<dbReference type="GeneTree" id="ENSGT00940000181419"/>
<dbReference type="Ensembl" id="ENSAPOT00000025872.1">
    <property type="protein sequence ID" value="ENSAPOP00000016786.1"/>
    <property type="gene ID" value="ENSAPOG00000019914.1"/>
</dbReference>